<organism evidence="7 8">
    <name type="scientific">Saccoglossus kowalevskii</name>
    <name type="common">Acorn worm</name>
    <dbReference type="NCBI Taxonomy" id="10224"/>
    <lineage>
        <taxon>Eukaryota</taxon>
        <taxon>Metazoa</taxon>
        <taxon>Hemichordata</taxon>
        <taxon>Enteropneusta</taxon>
        <taxon>Harrimaniidae</taxon>
        <taxon>Saccoglossus</taxon>
    </lineage>
</organism>
<dbReference type="PANTHER" id="PTHR42909">
    <property type="entry name" value="ZGC:136858"/>
    <property type="match status" value="1"/>
</dbReference>
<dbReference type="SUPFAM" id="SSF53613">
    <property type="entry name" value="Ribokinase-like"/>
    <property type="match status" value="1"/>
</dbReference>
<dbReference type="GeneID" id="102809771"/>
<protein>
    <submittedName>
        <fullName evidence="8">Pseudouridine-metabolizing bifunctional protein C1861.05-like</fullName>
    </submittedName>
</protein>
<dbReference type="Gene3D" id="3.40.1790.10">
    <property type="entry name" value="Indigoidine synthase domain"/>
    <property type="match status" value="1"/>
</dbReference>
<name>A0ABM0MK29_SACKO</name>
<evidence type="ECO:0000256" key="1">
    <source>
        <dbReference type="ARBA" id="ARBA00022723"/>
    </source>
</evidence>
<dbReference type="Pfam" id="PF00294">
    <property type="entry name" value="PfkB"/>
    <property type="match status" value="1"/>
</dbReference>
<accession>A0ABM0MK29</accession>
<proteinExistence type="inferred from homology"/>
<keyword evidence="5" id="KW-0326">Glycosidase</keyword>
<dbReference type="HAMAP" id="MF_01876">
    <property type="entry name" value="PsiMP_glycosidase"/>
    <property type="match status" value="1"/>
</dbReference>
<evidence type="ECO:0000256" key="3">
    <source>
        <dbReference type="ARBA" id="ARBA00023211"/>
    </source>
</evidence>
<dbReference type="RefSeq" id="XP_006820370.1">
    <property type="nucleotide sequence ID" value="XM_006820307.1"/>
</dbReference>
<keyword evidence="2" id="KW-0378">Hydrolase</keyword>
<dbReference type="Gene3D" id="3.40.1190.20">
    <property type="match status" value="1"/>
</dbReference>
<evidence type="ECO:0000313" key="7">
    <source>
        <dbReference type="Proteomes" id="UP000694865"/>
    </source>
</evidence>
<dbReference type="CDD" id="cd01941">
    <property type="entry name" value="YeiC_kinase_like"/>
    <property type="match status" value="1"/>
</dbReference>
<evidence type="ECO:0000256" key="2">
    <source>
        <dbReference type="ARBA" id="ARBA00022801"/>
    </source>
</evidence>
<evidence type="ECO:0000259" key="6">
    <source>
        <dbReference type="Pfam" id="PF00294"/>
    </source>
</evidence>
<reference evidence="8" key="1">
    <citation type="submission" date="2025-08" db="UniProtKB">
        <authorList>
            <consortium name="RefSeq"/>
        </authorList>
    </citation>
    <scope>IDENTIFICATION</scope>
    <source>
        <tissue evidence="8">Testes</tissue>
    </source>
</reference>
<dbReference type="InterPro" id="IPR011611">
    <property type="entry name" value="PfkB_dom"/>
</dbReference>
<dbReference type="SUPFAM" id="SSF110581">
    <property type="entry name" value="Indigoidine synthase A-like"/>
    <property type="match status" value="1"/>
</dbReference>
<dbReference type="Proteomes" id="UP000694865">
    <property type="component" value="Unplaced"/>
</dbReference>
<evidence type="ECO:0000256" key="4">
    <source>
        <dbReference type="ARBA" id="ARBA00023239"/>
    </source>
</evidence>
<keyword evidence="4" id="KW-0456">Lyase</keyword>
<dbReference type="PANTHER" id="PTHR42909:SF1">
    <property type="entry name" value="CARBOHYDRATE KINASE PFKB DOMAIN-CONTAINING PROTEIN"/>
    <property type="match status" value="1"/>
</dbReference>
<sequence length="711" mass="77126">MPSFIKSAFPAAVTLFKKNSIVTHLKKRNLSNGVFCVHSEISEAISVGKPVVALESTIITHGMPYPHNLRTALLVESVVRENHCVPATIAVLHGKIHIGLTETQLETLSTYDNCVKVSRRDLSLVLSKGLMGGTTVSGTMVAAHKFGIHVFVTGGIGGVHRGAESTMDISADLIELGRTPMAVVSAGIKSILDIGKTLEYLETEGVTVAAYGKNKEFPAFFTPNSGYTVPYNLKTPQEAAKMIERNLSLGLNSGMLIGVPIPKQDSDLGELIDAAIQQSVEEAQKNGIVGKEVTPFILERVNELTEGKSLDANIALIRNNAKVGSHIAYELSKLMKTNGKDNNRNKDDNKKLYKRYSDIKPRPIVFGASIVDFMSTITKKNIMYHGGTNPGKLKQCYGGVGRNLADCLSRLDANPIFVSAIGDDNHASNLLNYCQHIDTGYIQQLPGEQTATYCLVLNHTGEVVLGIGDMEVNAAMTPNLISKFEKEISQAPLVCMDANLPVDAINYICELSDYYKVPVWFEPTCVVKCKKPFNSDSWKSLTYISPNVNELGSITELLDGNLKDIQTDYKVTDLLPLCDQLLHHISCVIVTLGKDGVLVCRNTHAHQPLPSGKKTKGTKKGLVSAVHFTATDSENIVSVSGAGDCLASFIIHGAIQGFPPNICIEGGLKAASYSLLSHHAVPPTITPEQFTQDEISKWSKEQSIKQTILSR</sequence>
<feature type="domain" description="Carbohydrate kinase PfkB" evidence="6">
    <location>
        <begin position="380"/>
        <end position="682"/>
    </location>
</feature>
<dbReference type="InterPro" id="IPR007342">
    <property type="entry name" value="PsuG"/>
</dbReference>
<dbReference type="InterPro" id="IPR029056">
    <property type="entry name" value="Ribokinase-like"/>
</dbReference>
<evidence type="ECO:0000256" key="5">
    <source>
        <dbReference type="ARBA" id="ARBA00023295"/>
    </source>
</evidence>
<dbReference type="InterPro" id="IPR022830">
    <property type="entry name" value="Indigdn_synthA-like"/>
</dbReference>
<keyword evidence="1" id="KW-0479">Metal-binding</keyword>
<gene>
    <name evidence="8" type="primary">LOC102809771</name>
</gene>
<keyword evidence="7" id="KW-1185">Reference proteome</keyword>
<evidence type="ECO:0000313" key="8">
    <source>
        <dbReference type="RefSeq" id="XP_006820370.1"/>
    </source>
</evidence>
<dbReference type="Pfam" id="PF04227">
    <property type="entry name" value="Indigoidine_A"/>
    <property type="match status" value="1"/>
</dbReference>
<keyword evidence="3" id="KW-0464">Manganese</keyword>